<comment type="caution">
    <text evidence="1">The sequence shown here is derived from an EMBL/GenBank/DDBJ whole genome shotgun (WGS) entry which is preliminary data.</text>
</comment>
<dbReference type="AlphaFoldDB" id="A0A1S1P511"/>
<proteinExistence type="predicted"/>
<accession>A0A1S1P511</accession>
<sequence length="97" mass="10625">MSLPNPAKNASDRDVQPISFGLLADGSGEARFAGPGTPIEVGPSSEAARFSPSRDWYGRWAVQPLHGILKQDATRMDRVVCPEDIVILGPRRHARRF</sequence>
<protein>
    <submittedName>
        <fullName evidence="1">Uncharacterized protein</fullName>
    </submittedName>
</protein>
<organism evidence="1 2">
    <name type="scientific">Methylorubrum extorquens</name>
    <name type="common">Methylobacterium dichloromethanicum</name>
    <name type="synonym">Methylobacterium extorquens</name>
    <dbReference type="NCBI Taxonomy" id="408"/>
    <lineage>
        <taxon>Bacteria</taxon>
        <taxon>Pseudomonadati</taxon>
        <taxon>Pseudomonadota</taxon>
        <taxon>Alphaproteobacteria</taxon>
        <taxon>Hyphomicrobiales</taxon>
        <taxon>Methylobacteriaceae</taxon>
        <taxon>Methylorubrum</taxon>
    </lineage>
</organism>
<reference evidence="1 2" key="1">
    <citation type="submission" date="2016-10" db="EMBL/GenBank/DDBJ databases">
        <title>Draft genome sequence of Methylobacterium extorquens CP3, a seed endophyte of Crotalaria pumila with plant growth-promoting and metal tolerance properties.</title>
        <authorList>
            <person name="Sanchez-Lopez A.S."/>
            <person name="Van Hamme J.D."/>
            <person name="Thijs S."/>
            <person name="Mcammond B.M."/>
            <person name="Stevens V."/>
            <person name="Gonzalez-Chavez M.D.C."/>
            <person name="Vangronsveld J."/>
        </authorList>
    </citation>
    <scope>NUCLEOTIDE SEQUENCE [LARGE SCALE GENOMIC DNA]</scope>
    <source>
        <strain evidence="1 2">CP3</strain>
    </source>
</reference>
<evidence type="ECO:0000313" key="2">
    <source>
        <dbReference type="Proteomes" id="UP000180215"/>
    </source>
</evidence>
<evidence type="ECO:0000313" key="1">
    <source>
        <dbReference type="EMBL" id="OHV15682.1"/>
    </source>
</evidence>
<gene>
    <name evidence="1" type="ORF">BK022_17295</name>
</gene>
<dbReference type="Proteomes" id="UP000180215">
    <property type="component" value="Unassembled WGS sequence"/>
</dbReference>
<dbReference type="EMBL" id="MNAO01000229">
    <property type="protein sequence ID" value="OHV15682.1"/>
    <property type="molecule type" value="Genomic_DNA"/>
</dbReference>
<name>A0A1S1P511_METEX</name>